<evidence type="ECO:0000313" key="4">
    <source>
        <dbReference type="EMBL" id="KXG24356.1"/>
    </source>
</evidence>
<evidence type="ECO:0000313" key="5">
    <source>
        <dbReference type="Proteomes" id="UP000000768"/>
    </source>
</evidence>
<feature type="domain" description="DUF4220" evidence="3">
    <location>
        <begin position="54"/>
        <end position="292"/>
    </location>
</feature>
<feature type="transmembrane region" description="Helical" evidence="2">
    <location>
        <begin position="47"/>
        <end position="68"/>
    </location>
</feature>
<evidence type="ECO:0000256" key="1">
    <source>
        <dbReference type="SAM" id="MobiDB-lite"/>
    </source>
</evidence>
<dbReference type="AlphaFoldDB" id="A0A1B6PFA9"/>
<dbReference type="Proteomes" id="UP000000768">
    <property type="component" value="Chromosome 7"/>
</dbReference>
<name>A0A1B6PFA9_SORBI</name>
<feature type="transmembrane region" description="Helical" evidence="2">
    <location>
        <begin position="144"/>
        <end position="161"/>
    </location>
</feature>
<feature type="transmembrane region" description="Helical" evidence="2">
    <location>
        <begin position="121"/>
        <end position="138"/>
    </location>
</feature>
<dbReference type="PANTHER" id="PTHR31325">
    <property type="entry name" value="OS01G0798800 PROTEIN-RELATED"/>
    <property type="match status" value="1"/>
</dbReference>
<dbReference type="EMBL" id="CM000766">
    <property type="protein sequence ID" value="KXG24356.1"/>
    <property type="molecule type" value="Genomic_DNA"/>
</dbReference>
<proteinExistence type="predicted"/>
<keyword evidence="5" id="KW-1185">Reference proteome</keyword>
<feature type="compositionally biased region" description="Low complexity" evidence="1">
    <location>
        <begin position="171"/>
        <end position="181"/>
    </location>
</feature>
<reference evidence="4 5" key="1">
    <citation type="journal article" date="2009" name="Nature">
        <title>The Sorghum bicolor genome and the diversification of grasses.</title>
        <authorList>
            <person name="Paterson A.H."/>
            <person name="Bowers J.E."/>
            <person name="Bruggmann R."/>
            <person name="Dubchak I."/>
            <person name="Grimwood J."/>
            <person name="Gundlach H."/>
            <person name="Haberer G."/>
            <person name="Hellsten U."/>
            <person name="Mitros T."/>
            <person name="Poliakov A."/>
            <person name="Schmutz J."/>
            <person name="Spannagl M."/>
            <person name="Tang H."/>
            <person name="Wang X."/>
            <person name="Wicker T."/>
            <person name="Bharti A.K."/>
            <person name="Chapman J."/>
            <person name="Feltus F.A."/>
            <person name="Gowik U."/>
            <person name="Grigoriev I.V."/>
            <person name="Lyons E."/>
            <person name="Maher C.A."/>
            <person name="Martis M."/>
            <person name="Narechania A."/>
            <person name="Otillar R.P."/>
            <person name="Penning B.W."/>
            <person name="Salamov A.A."/>
            <person name="Wang Y."/>
            <person name="Zhang L."/>
            <person name="Carpita N.C."/>
            <person name="Freeling M."/>
            <person name="Gingle A.R."/>
            <person name="Hash C.T."/>
            <person name="Keller B."/>
            <person name="Klein P."/>
            <person name="Kresovich S."/>
            <person name="McCann M.C."/>
            <person name="Ming R."/>
            <person name="Peterson D.G."/>
            <person name="Mehboob-ur-Rahman"/>
            <person name="Ware D."/>
            <person name="Westhoff P."/>
            <person name="Mayer K.F."/>
            <person name="Messing J."/>
            <person name="Rokhsar D.S."/>
        </authorList>
    </citation>
    <scope>NUCLEOTIDE SEQUENCE [LARGE SCALE GENOMIC DNA]</scope>
    <source>
        <strain evidence="5">cv. BTx623</strain>
    </source>
</reference>
<keyword evidence="2" id="KW-1133">Transmembrane helix</keyword>
<feature type="transmembrane region" description="Helical" evidence="2">
    <location>
        <begin position="14"/>
        <end position="35"/>
    </location>
</feature>
<accession>A0A1B6PFA9</accession>
<keyword evidence="2" id="KW-0812">Transmembrane</keyword>
<dbReference type="InParanoid" id="A0A1B6PFA9"/>
<feature type="region of interest" description="Disordered" evidence="1">
    <location>
        <begin position="171"/>
        <end position="190"/>
    </location>
</feature>
<organism evidence="4 5">
    <name type="scientific">Sorghum bicolor</name>
    <name type="common">Sorghum</name>
    <name type="synonym">Sorghum vulgare</name>
    <dbReference type="NCBI Taxonomy" id="4558"/>
    <lineage>
        <taxon>Eukaryota</taxon>
        <taxon>Viridiplantae</taxon>
        <taxon>Streptophyta</taxon>
        <taxon>Embryophyta</taxon>
        <taxon>Tracheophyta</taxon>
        <taxon>Spermatophyta</taxon>
        <taxon>Magnoliopsida</taxon>
        <taxon>Liliopsida</taxon>
        <taxon>Poales</taxon>
        <taxon>Poaceae</taxon>
        <taxon>PACMAD clade</taxon>
        <taxon>Panicoideae</taxon>
        <taxon>Andropogonodae</taxon>
        <taxon>Andropogoneae</taxon>
        <taxon>Sorghinae</taxon>
        <taxon>Sorghum</taxon>
    </lineage>
</organism>
<dbReference type="Gramene" id="KXG24356">
    <property type="protein sequence ID" value="KXG24356"/>
    <property type="gene ID" value="SORBI_3007G030200"/>
</dbReference>
<dbReference type="eggNOG" id="KOG0698">
    <property type="taxonomic scope" value="Eukaryota"/>
</dbReference>
<reference evidence="5" key="2">
    <citation type="journal article" date="2018" name="Plant J.">
        <title>The Sorghum bicolor reference genome: improved assembly, gene annotations, a transcriptome atlas, and signatures of genome organization.</title>
        <authorList>
            <person name="McCormick R.F."/>
            <person name="Truong S.K."/>
            <person name="Sreedasyam A."/>
            <person name="Jenkins J."/>
            <person name="Shu S."/>
            <person name="Sims D."/>
            <person name="Kennedy M."/>
            <person name="Amirebrahimi M."/>
            <person name="Weers B.D."/>
            <person name="McKinley B."/>
            <person name="Mattison A."/>
            <person name="Morishige D.T."/>
            <person name="Grimwood J."/>
            <person name="Schmutz J."/>
            <person name="Mullet J.E."/>
        </authorList>
    </citation>
    <scope>NUCLEOTIDE SEQUENCE [LARGE SCALE GENOMIC DNA]</scope>
    <source>
        <strain evidence="5">cv. BTx623</strain>
    </source>
</reference>
<evidence type="ECO:0000259" key="3">
    <source>
        <dbReference type="Pfam" id="PF13968"/>
    </source>
</evidence>
<protein>
    <recommendedName>
        <fullName evidence="3">DUF4220 domain-containing protein</fullName>
    </recommendedName>
</protein>
<dbReference type="Pfam" id="PF13968">
    <property type="entry name" value="DUF4220"/>
    <property type="match status" value="1"/>
</dbReference>
<dbReference type="OMA" id="WRPAKHE"/>
<dbReference type="InterPro" id="IPR025315">
    <property type="entry name" value="DUF4220"/>
</dbReference>
<sequence length="349" mass="37850">MSFLDVPAQIWSEWGLRISVLLSLSANLLLSLLSGTRQRSASGWCSVLLWFGLWAAYQVAEIAAASAIGSLSLCGSDASAEEQVVIAFWAPFLLLHLGGPDTMTAYALEDNTMSLRKLAEMVFHIWGAFFYVQYKYIYRLRSRSWTLLATASAIMLLVGAVRTTTRRDDAWSSSSSDEVAGAGAGSTTISSKKLDLDDDEALRLAQDLFHVCRRALADSSVVKGSAKQDANEKIFQLGWDSMCKVVEMELSLMYEALYTKAIVLHAWPTATLIRLLSPVATAAAVFLFNQYYMGRSSRPTSSTSTTGGGSFIVLWRPAKHEHAGLRETSAAVSAGLAGDTTAPMAMSAQ</sequence>
<gene>
    <name evidence="4" type="ORF">SORBI_3007G030200</name>
</gene>
<keyword evidence="2" id="KW-0472">Membrane</keyword>
<evidence type="ECO:0000256" key="2">
    <source>
        <dbReference type="SAM" id="Phobius"/>
    </source>
</evidence>
<dbReference type="STRING" id="4558.A0A1B6PFA9"/>